<gene>
    <name evidence="3" type="ORF">CRG98_032268</name>
</gene>
<protein>
    <recommendedName>
        <fullName evidence="2">PRP1 splicing factor N-terminal domain-containing protein</fullName>
    </recommendedName>
</protein>
<feature type="domain" description="PRP1 splicing factor N-terminal" evidence="2">
    <location>
        <begin position="114"/>
        <end position="168"/>
    </location>
</feature>
<evidence type="ECO:0000313" key="4">
    <source>
        <dbReference type="Proteomes" id="UP000233551"/>
    </source>
</evidence>
<dbReference type="AlphaFoldDB" id="A0A2I0IUA6"/>
<organism evidence="3 4">
    <name type="scientific">Punica granatum</name>
    <name type="common">Pomegranate</name>
    <dbReference type="NCBI Taxonomy" id="22663"/>
    <lineage>
        <taxon>Eukaryota</taxon>
        <taxon>Viridiplantae</taxon>
        <taxon>Streptophyta</taxon>
        <taxon>Embryophyta</taxon>
        <taxon>Tracheophyta</taxon>
        <taxon>Spermatophyta</taxon>
        <taxon>Magnoliopsida</taxon>
        <taxon>eudicotyledons</taxon>
        <taxon>Gunneridae</taxon>
        <taxon>Pentapetalae</taxon>
        <taxon>rosids</taxon>
        <taxon>malvids</taxon>
        <taxon>Myrtales</taxon>
        <taxon>Lythraceae</taxon>
        <taxon>Punica</taxon>
    </lineage>
</organism>
<accession>A0A2I0IUA6</accession>
<name>A0A2I0IUA6_PUNGR</name>
<evidence type="ECO:0000256" key="1">
    <source>
        <dbReference type="SAM" id="MobiDB-lite"/>
    </source>
</evidence>
<proteinExistence type="predicted"/>
<evidence type="ECO:0000313" key="3">
    <source>
        <dbReference type="EMBL" id="PKI47343.1"/>
    </source>
</evidence>
<dbReference type="EMBL" id="PGOL01002513">
    <property type="protein sequence ID" value="PKI47343.1"/>
    <property type="molecule type" value="Genomic_DNA"/>
</dbReference>
<dbReference type="STRING" id="22663.A0A2I0IUA6"/>
<reference evidence="3 4" key="1">
    <citation type="submission" date="2017-11" db="EMBL/GenBank/DDBJ databases">
        <title>De-novo sequencing of pomegranate (Punica granatum L.) genome.</title>
        <authorList>
            <person name="Akparov Z."/>
            <person name="Amiraslanov A."/>
            <person name="Hajiyeva S."/>
            <person name="Abbasov M."/>
            <person name="Kaur K."/>
            <person name="Hamwieh A."/>
            <person name="Solovyev V."/>
            <person name="Salamov A."/>
            <person name="Braich B."/>
            <person name="Kosarev P."/>
            <person name="Mahmoud A."/>
            <person name="Hajiyev E."/>
            <person name="Babayeva S."/>
            <person name="Izzatullayeva V."/>
            <person name="Mammadov A."/>
            <person name="Mammadov A."/>
            <person name="Sharifova S."/>
            <person name="Ojaghi J."/>
            <person name="Eynullazada K."/>
            <person name="Bayramov B."/>
            <person name="Abdulazimova A."/>
            <person name="Shahmuradov I."/>
        </authorList>
    </citation>
    <scope>NUCLEOTIDE SEQUENCE [LARGE SCALE GENOMIC DNA]</scope>
    <source>
        <strain evidence="4">cv. AG2017</strain>
        <tissue evidence="3">Leaf</tissue>
    </source>
</reference>
<dbReference type="GO" id="GO:0000398">
    <property type="term" value="P:mRNA splicing, via spliceosome"/>
    <property type="evidence" value="ECO:0007669"/>
    <property type="project" value="InterPro"/>
</dbReference>
<dbReference type="Pfam" id="PF06424">
    <property type="entry name" value="PRP1_N"/>
    <property type="match status" value="1"/>
</dbReference>
<comment type="caution">
    <text evidence="3">The sequence shown here is derived from an EMBL/GenBank/DDBJ whole genome shotgun (WGS) entry which is preliminary data.</text>
</comment>
<dbReference type="Proteomes" id="UP000233551">
    <property type="component" value="Unassembled WGS sequence"/>
</dbReference>
<evidence type="ECO:0000259" key="2">
    <source>
        <dbReference type="Pfam" id="PF06424"/>
    </source>
</evidence>
<dbReference type="InterPro" id="IPR010491">
    <property type="entry name" value="PRP1_N"/>
</dbReference>
<feature type="region of interest" description="Disordered" evidence="1">
    <location>
        <begin position="105"/>
        <end position="124"/>
    </location>
</feature>
<sequence length="206" mass="24254">MSPRRMINPRRVAEEDELDQRIEHIIDTQLVVALKRRLDVFVDRLSKRMGALMEARHEVNSRHNRVPNPTVDLEDVEYDIYFKGDANIFIEENLSDDAFFLAKGDGEPDFDEDDKGDDKDDKEADAVWEAVDKRMDSRRKDRREARLEQEIEKYRVPNQQMKTRMSDVSIEPVTAAEYFESEFFPIIRSEAWADIGFRSSMEDVYV</sequence>
<keyword evidence="4" id="KW-1185">Reference proteome</keyword>